<keyword evidence="8 10" id="KW-0472">Membrane</keyword>
<evidence type="ECO:0000313" key="12">
    <source>
        <dbReference type="Proteomes" id="UP000262825"/>
    </source>
</evidence>
<evidence type="ECO:0000256" key="2">
    <source>
        <dbReference type="ARBA" id="ARBA00004687"/>
    </source>
</evidence>
<dbReference type="Pfam" id="PF10510">
    <property type="entry name" value="PIG-S"/>
    <property type="match status" value="1"/>
</dbReference>
<comment type="similarity">
    <text evidence="3">Belongs to the PIGS family.</text>
</comment>
<evidence type="ECO:0000256" key="6">
    <source>
        <dbReference type="ARBA" id="ARBA00022824"/>
    </source>
</evidence>
<dbReference type="InterPro" id="IPR019540">
    <property type="entry name" value="PtdIno-glycan_biosynth_class_S"/>
</dbReference>
<dbReference type="Proteomes" id="UP000262825">
    <property type="component" value="Unassembled WGS sequence"/>
</dbReference>
<organism evidence="11 12">
    <name type="scientific">Saccharomycodes ludwigii</name>
    <dbReference type="NCBI Taxonomy" id="36035"/>
    <lineage>
        <taxon>Eukaryota</taxon>
        <taxon>Fungi</taxon>
        <taxon>Dikarya</taxon>
        <taxon>Ascomycota</taxon>
        <taxon>Saccharomycotina</taxon>
        <taxon>Saccharomycetes</taxon>
        <taxon>Saccharomycodales</taxon>
        <taxon>Saccharomycodaceae</taxon>
        <taxon>Saccharomycodes</taxon>
    </lineage>
</organism>
<dbReference type="UniPathway" id="UPA00196"/>
<comment type="pathway">
    <text evidence="2">Glycolipid biosynthesis; glycosylphosphatidylinositol-anchor biosynthesis.</text>
</comment>
<dbReference type="GO" id="GO:0042765">
    <property type="term" value="C:GPI-anchor transamidase complex"/>
    <property type="evidence" value="ECO:0007669"/>
    <property type="project" value="InterPro"/>
</dbReference>
<evidence type="ECO:0000256" key="3">
    <source>
        <dbReference type="ARBA" id="ARBA00005316"/>
    </source>
</evidence>
<reference evidence="12" key="1">
    <citation type="submission" date="2018-06" db="EMBL/GenBank/DDBJ databases">
        <authorList>
            <person name="Guldener U."/>
        </authorList>
    </citation>
    <scope>NUCLEOTIDE SEQUENCE [LARGE SCALE GENOMIC DNA]</scope>
    <source>
        <strain evidence="12">UTAD17</strain>
    </source>
</reference>
<evidence type="ECO:0000256" key="5">
    <source>
        <dbReference type="ARBA" id="ARBA00022692"/>
    </source>
</evidence>
<dbReference type="GO" id="GO:0016255">
    <property type="term" value="P:attachment of GPI anchor to protein"/>
    <property type="evidence" value="ECO:0007669"/>
    <property type="project" value="InterPro"/>
</dbReference>
<dbReference type="PANTHER" id="PTHR21072:SF13">
    <property type="entry name" value="GPI TRANSAMIDASE COMPONENT PIG-S"/>
    <property type="match status" value="1"/>
</dbReference>
<comment type="subcellular location">
    <subcellularLocation>
        <location evidence="1">Endoplasmic reticulum membrane</location>
        <topology evidence="1">Multi-pass membrane protein</topology>
    </subcellularLocation>
</comment>
<dbReference type="GO" id="GO:0006506">
    <property type="term" value="P:GPI anchor biosynthetic process"/>
    <property type="evidence" value="ECO:0007669"/>
    <property type="project" value="UniProtKB-UniPathway"/>
</dbReference>
<dbReference type="EMBL" id="UFAJ01001218">
    <property type="protein sequence ID" value="SSD62176.1"/>
    <property type="molecule type" value="Genomic_DNA"/>
</dbReference>
<evidence type="ECO:0000256" key="1">
    <source>
        <dbReference type="ARBA" id="ARBA00004477"/>
    </source>
</evidence>
<keyword evidence="4" id="KW-0337">GPI-anchor biosynthesis</keyword>
<accession>A0A376BC31</accession>
<dbReference type="PANTHER" id="PTHR21072">
    <property type="entry name" value="GPI TRANSAMIDASE COMPONENT PIG-S"/>
    <property type="match status" value="1"/>
</dbReference>
<evidence type="ECO:0000313" key="11">
    <source>
        <dbReference type="EMBL" id="SSD62176.1"/>
    </source>
</evidence>
<keyword evidence="7 10" id="KW-1133">Transmembrane helix</keyword>
<gene>
    <name evidence="11" type="ORF">SCODWIG_03938</name>
</gene>
<protein>
    <submittedName>
        <fullName evidence="11">Related to GPI transamidase component GPI17</fullName>
    </submittedName>
</protein>
<keyword evidence="6" id="KW-0256">Endoplasmic reticulum</keyword>
<evidence type="ECO:0000256" key="10">
    <source>
        <dbReference type="SAM" id="Phobius"/>
    </source>
</evidence>
<feature type="transmembrane region" description="Helical" evidence="10">
    <location>
        <begin position="12"/>
        <end position="30"/>
    </location>
</feature>
<keyword evidence="12" id="KW-1185">Reference proteome</keyword>
<proteinExistence type="inferred from homology"/>
<keyword evidence="5 10" id="KW-0812">Transmembrane</keyword>
<evidence type="ECO:0000256" key="9">
    <source>
        <dbReference type="ARBA" id="ARBA00023180"/>
    </source>
</evidence>
<evidence type="ECO:0000256" key="8">
    <source>
        <dbReference type="ARBA" id="ARBA00023136"/>
    </source>
</evidence>
<name>A0A376BC31_9ASCO</name>
<evidence type="ECO:0000256" key="4">
    <source>
        <dbReference type="ARBA" id="ARBA00022502"/>
    </source>
</evidence>
<dbReference type="OrthoDB" id="28748at2759"/>
<dbReference type="AlphaFoldDB" id="A0A376BC31"/>
<keyword evidence="9" id="KW-0325">Glycoprotein</keyword>
<dbReference type="VEuPathDB" id="FungiDB:SCODWIG_03938"/>
<sequence>MCNRYQKLSRRLVCITLILLYCFIGIPLWYKLTTVYRAQLPTQYIKSLHENKHQDIHMVIPVYLNFSTYKFPDLDKAVQAQTDSVISNIENGWDVNWSLQLQNVNQNNLNYTTDFYKDKYVVQLILDDFVGCSVPYDGKDTIVFYNEESILSNDLPFFIAQSLMEHTFKLEYNLLRKGAQNGNKNGDSNIAIEYSPQVHISLSVLTGKGYPVSWEIEDILNEYFTPFRKFISPVVNLTVDTEIIYYNDLNLNKLHNSIGNFTHDPIIEDLSAIIDLSELTGKNNYYANEKSVLNLAIVFPEHDLPHSLFKNGSPVTHENDTFAVSSFLVPQWGSLIINEHALPSNPVKLSKAYLKPIIYKFSNEIFQLLGLSDFKESLSTPMLTIDSFKRITTIYSNLDKSVDTLRSLVDMTEELPQMAIPKQVADDVMEALDLRLEIVGFLNNPNDETDELIWDIALRKSNELVDICEHAFFHKDMMQQNFVPQEHKIAVYLPLLGPISVVCFGGLIKSLKEKSLCDGNEADSEETKKEK</sequence>
<evidence type="ECO:0000256" key="7">
    <source>
        <dbReference type="ARBA" id="ARBA00022989"/>
    </source>
</evidence>